<evidence type="ECO:0000313" key="4">
    <source>
        <dbReference type="Proteomes" id="UP000276603"/>
    </source>
</evidence>
<organism evidence="3 4">
    <name type="scientific">Ulvibacterium marinum</name>
    <dbReference type="NCBI Taxonomy" id="2419782"/>
    <lineage>
        <taxon>Bacteria</taxon>
        <taxon>Pseudomonadati</taxon>
        <taxon>Bacteroidota</taxon>
        <taxon>Flavobacteriia</taxon>
        <taxon>Flavobacteriales</taxon>
        <taxon>Flavobacteriaceae</taxon>
        <taxon>Ulvibacterium</taxon>
    </lineage>
</organism>
<protein>
    <recommendedName>
        <fullName evidence="2">SPW repeat-containing integral membrane domain-containing protein</fullName>
    </recommendedName>
</protein>
<dbReference type="OrthoDB" id="129082at2"/>
<keyword evidence="1" id="KW-1133">Transmembrane helix</keyword>
<dbReference type="Proteomes" id="UP000276603">
    <property type="component" value="Unassembled WGS sequence"/>
</dbReference>
<keyword evidence="1" id="KW-0472">Membrane</keyword>
<name>A0A3B0C2X4_9FLAO</name>
<dbReference type="RefSeq" id="WP_120712660.1">
    <property type="nucleotide sequence ID" value="NZ_RBCJ01000003.1"/>
</dbReference>
<accession>A0A3B0C2X4</accession>
<sequence>MGFVTKKMHAYLDYPVAVALIVLPFVLELGDSNPLALQLSVITGIAAFILTVLTDHQFGIYRIVSYKGHLIVDALVGAVFVIAPFAFSFEGLDAYFYWINGAAVLAVVSLHKPEMAIHS</sequence>
<gene>
    <name evidence="3" type="ORF">D7Z94_16405</name>
</gene>
<evidence type="ECO:0000313" key="3">
    <source>
        <dbReference type="EMBL" id="RKN79852.1"/>
    </source>
</evidence>
<dbReference type="InterPro" id="IPR005530">
    <property type="entry name" value="SPW"/>
</dbReference>
<feature type="domain" description="SPW repeat-containing integral membrane" evidence="2">
    <location>
        <begin position="9"/>
        <end position="107"/>
    </location>
</feature>
<feature type="transmembrane region" description="Helical" evidence="1">
    <location>
        <begin position="95"/>
        <end position="111"/>
    </location>
</feature>
<reference evidence="3 4" key="1">
    <citation type="submission" date="2018-10" db="EMBL/GenBank/DDBJ databases">
        <title>Ulvibacterium marinum gen. nov., sp. nov., a novel marine bacterium of the family Flavobacteriaceae, isolated from a culture of the green alga Ulva prolifera.</title>
        <authorList>
            <person name="Zhang Z."/>
        </authorList>
    </citation>
    <scope>NUCLEOTIDE SEQUENCE [LARGE SCALE GENOMIC DNA]</scope>
    <source>
        <strain evidence="3 4">CCMM003</strain>
    </source>
</reference>
<feature type="transmembrane region" description="Helical" evidence="1">
    <location>
        <begin position="12"/>
        <end position="29"/>
    </location>
</feature>
<comment type="caution">
    <text evidence="3">The sequence shown here is derived from an EMBL/GenBank/DDBJ whole genome shotgun (WGS) entry which is preliminary data.</text>
</comment>
<keyword evidence="4" id="KW-1185">Reference proteome</keyword>
<dbReference type="EMBL" id="RBCJ01000003">
    <property type="protein sequence ID" value="RKN79852.1"/>
    <property type="molecule type" value="Genomic_DNA"/>
</dbReference>
<feature type="transmembrane region" description="Helical" evidence="1">
    <location>
        <begin position="70"/>
        <end position="89"/>
    </location>
</feature>
<dbReference type="AlphaFoldDB" id="A0A3B0C2X4"/>
<keyword evidence="1" id="KW-0812">Transmembrane</keyword>
<dbReference type="Pfam" id="PF03779">
    <property type="entry name" value="SPW"/>
    <property type="match status" value="1"/>
</dbReference>
<feature type="transmembrane region" description="Helical" evidence="1">
    <location>
        <begin position="35"/>
        <end position="58"/>
    </location>
</feature>
<proteinExistence type="predicted"/>
<evidence type="ECO:0000256" key="1">
    <source>
        <dbReference type="SAM" id="Phobius"/>
    </source>
</evidence>
<evidence type="ECO:0000259" key="2">
    <source>
        <dbReference type="Pfam" id="PF03779"/>
    </source>
</evidence>